<dbReference type="AlphaFoldDB" id="A0A3L6PK03"/>
<comment type="similarity">
    <text evidence="1">Belongs to the disease resistance NB-LRR family.</text>
</comment>
<feature type="region of interest" description="Disordered" evidence="6">
    <location>
        <begin position="367"/>
        <end position="393"/>
    </location>
</feature>
<dbReference type="GO" id="GO:0000166">
    <property type="term" value="F:nucleotide binding"/>
    <property type="evidence" value="ECO:0007669"/>
    <property type="project" value="UniProtKB-KW"/>
</dbReference>
<feature type="compositionally biased region" description="Basic and acidic residues" evidence="6">
    <location>
        <begin position="383"/>
        <end position="393"/>
    </location>
</feature>
<dbReference type="OrthoDB" id="694534at2759"/>
<dbReference type="EMBL" id="PQIB02000017">
    <property type="protein sequence ID" value="RLM59137.1"/>
    <property type="molecule type" value="Genomic_DNA"/>
</dbReference>
<organism evidence="8 9">
    <name type="scientific">Panicum miliaceum</name>
    <name type="common">Proso millet</name>
    <name type="synonym">Broomcorn millet</name>
    <dbReference type="NCBI Taxonomy" id="4540"/>
    <lineage>
        <taxon>Eukaryota</taxon>
        <taxon>Viridiplantae</taxon>
        <taxon>Streptophyta</taxon>
        <taxon>Embryophyta</taxon>
        <taxon>Tracheophyta</taxon>
        <taxon>Spermatophyta</taxon>
        <taxon>Magnoliopsida</taxon>
        <taxon>Liliopsida</taxon>
        <taxon>Poales</taxon>
        <taxon>Poaceae</taxon>
        <taxon>PACMAD clade</taxon>
        <taxon>Panicoideae</taxon>
        <taxon>Panicodae</taxon>
        <taxon>Paniceae</taxon>
        <taxon>Panicinae</taxon>
        <taxon>Panicum</taxon>
        <taxon>Panicum sect. Panicum</taxon>
    </lineage>
</organism>
<comment type="caution">
    <text evidence="8">The sequence shown here is derived from an EMBL/GenBank/DDBJ whole genome shotgun (WGS) entry which is preliminary data.</text>
</comment>
<feature type="compositionally biased region" description="Basic and acidic residues" evidence="6">
    <location>
        <begin position="266"/>
        <end position="281"/>
    </location>
</feature>
<feature type="region of interest" description="Disordered" evidence="6">
    <location>
        <begin position="231"/>
        <end position="250"/>
    </location>
</feature>
<dbReference type="PANTHER" id="PTHR19338">
    <property type="entry name" value="TRANSLOCASE OF INNER MITOCHONDRIAL MEMBRANE 13 HOMOLOG"/>
    <property type="match status" value="1"/>
</dbReference>
<evidence type="ECO:0000256" key="2">
    <source>
        <dbReference type="ARBA" id="ARBA00022614"/>
    </source>
</evidence>
<evidence type="ECO:0000256" key="5">
    <source>
        <dbReference type="ARBA" id="ARBA00022821"/>
    </source>
</evidence>
<proteinExistence type="inferred from homology"/>
<feature type="compositionally biased region" description="Polar residues" evidence="6">
    <location>
        <begin position="294"/>
        <end position="303"/>
    </location>
</feature>
<feature type="region of interest" description="Disordered" evidence="6">
    <location>
        <begin position="141"/>
        <end position="168"/>
    </location>
</feature>
<feature type="compositionally biased region" description="Basic and acidic residues" evidence="6">
    <location>
        <begin position="306"/>
        <end position="321"/>
    </location>
</feature>
<evidence type="ECO:0000313" key="8">
    <source>
        <dbReference type="EMBL" id="RLM59137.1"/>
    </source>
</evidence>
<keyword evidence="3" id="KW-0677">Repeat</keyword>
<dbReference type="PANTHER" id="PTHR19338:SF0">
    <property type="entry name" value="MITOCHONDRIAL IMPORT INNER MEMBRANE TRANSLOCASE SUBUNIT TIM13"/>
    <property type="match status" value="1"/>
</dbReference>
<keyword evidence="9" id="KW-1185">Reference proteome</keyword>
<feature type="region of interest" description="Disordered" evidence="6">
    <location>
        <begin position="201"/>
        <end position="226"/>
    </location>
</feature>
<reference evidence="9" key="1">
    <citation type="journal article" date="2019" name="Nat. Commun.">
        <title>The genome of broomcorn millet.</title>
        <authorList>
            <person name="Zou C."/>
            <person name="Miki D."/>
            <person name="Li D."/>
            <person name="Tang Q."/>
            <person name="Xiao L."/>
            <person name="Rajput S."/>
            <person name="Deng P."/>
            <person name="Jia W."/>
            <person name="Huang R."/>
            <person name="Zhang M."/>
            <person name="Sun Y."/>
            <person name="Hu J."/>
            <person name="Fu X."/>
            <person name="Schnable P.S."/>
            <person name="Li F."/>
            <person name="Zhang H."/>
            <person name="Feng B."/>
            <person name="Zhu X."/>
            <person name="Liu R."/>
            <person name="Schnable J.C."/>
            <person name="Zhu J.-K."/>
            <person name="Zhang H."/>
        </authorList>
    </citation>
    <scope>NUCLEOTIDE SEQUENCE [LARGE SCALE GENOMIC DNA]</scope>
</reference>
<evidence type="ECO:0000256" key="3">
    <source>
        <dbReference type="ARBA" id="ARBA00022737"/>
    </source>
</evidence>
<evidence type="ECO:0000259" key="7">
    <source>
        <dbReference type="Pfam" id="PF18052"/>
    </source>
</evidence>
<keyword evidence="5" id="KW-0611">Plant defense</keyword>
<dbReference type="Gene3D" id="1.20.5.4130">
    <property type="match status" value="1"/>
</dbReference>
<dbReference type="STRING" id="4540.A0A3L6PK03"/>
<dbReference type="Proteomes" id="UP000275267">
    <property type="component" value="Unassembled WGS sequence"/>
</dbReference>
<gene>
    <name evidence="8" type="ORF">C2845_PM18G08070</name>
</gene>
<dbReference type="InterPro" id="IPR041118">
    <property type="entry name" value="Rx_N"/>
</dbReference>
<evidence type="ECO:0000256" key="1">
    <source>
        <dbReference type="ARBA" id="ARBA00008894"/>
    </source>
</evidence>
<keyword evidence="2" id="KW-0433">Leucine-rich repeat</keyword>
<feature type="compositionally biased region" description="Basic and acidic residues" evidence="6">
    <location>
        <begin position="231"/>
        <end position="241"/>
    </location>
</feature>
<evidence type="ECO:0000256" key="4">
    <source>
        <dbReference type="ARBA" id="ARBA00022741"/>
    </source>
</evidence>
<protein>
    <recommendedName>
        <fullName evidence="7">Disease resistance N-terminal domain-containing protein</fullName>
    </recommendedName>
</protein>
<feature type="region of interest" description="Disordered" evidence="6">
    <location>
        <begin position="259"/>
        <end position="324"/>
    </location>
</feature>
<accession>A0A3L6PK03</accession>
<dbReference type="InterPro" id="IPR038005">
    <property type="entry name" value="RX-like_CC"/>
</dbReference>
<keyword evidence="4" id="KW-0547">Nucleotide-binding</keyword>
<dbReference type="CDD" id="cd14798">
    <property type="entry name" value="RX-CC_like"/>
    <property type="match status" value="1"/>
</dbReference>
<feature type="domain" description="Disease resistance N-terminal" evidence="7">
    <location>
        <begin position="12"/>
        <end position="92"/>
    </location>
</feature>
<evidence type="ECO:0000313" key="9">
    <source>
        <dbReference type="Proteomes" id="UP000275267"/>
    </source>
</evidence>
<evidence type="ECO:0000256" key="6">
    <source>
        <dbReference type="SAM" id="MobiDB-lite"/>
    </source>
</evidence>
<name>A0A3L6PK03_PANMI</name>
<sequence>MADMILGSAQGAVDSLLGRLTSALAEEAQLLGGVRGDVQFIKDEMESMSGFLMHVADAAGDDTDEDHQVRAWMKQVVEVAYASQNCIDIYVQSIGTRIGGQGLLGLLQQLPQLVWTLPARHRIATQIRELKVRAREVGERRLRYGVEPPPRSKVNKASLHASDDEQQKNLEDARRLALVEAKPVPFESFCLFKLMTAEGGGDPLPRGVHGSETTQNSGEETLPRLVIDQREQTQISEEKKTQNSGGDSLPDQVKEIEETMSPDEGFLPRRFGEGRSSHNLDVDALPHGQPGVWGSTSSSSQNPLGHPDRNREEHEGREENATPRVIALVEQDRFAKKAFEDPWVASSLDCLPRLGIASTTLERLSLFGSQEKNKPVRSSGLKFPREHKPETRV</sequence>
<dbReference type="GO" id="GO:0006952">
    <property type="term" value="P:defense response"/>
    <property type="evidence" value="ECO:0007669"/>
    <property type="project" value="UniProtKB-KW"/>
</dbReference>
<dbReference type="Pfam" id="PF18052">
    <property type="entry name" value="Rx_N"/>
    <property type="match status" value="1"/>
</dbReference>